<comment type="cofactor">
    <cofactor evidence="1">
        <name>Mn(2+)</name>
        <dbReference type="ChEBI" id="CHEBI:29035"/>
    </cofactor>
</comment>
<evidence type="ECO:0000256" key="1">
    <source>
        <dbReference type="ARBA" id="ARBA00001936"/>
    </source>
</evidence>
<evidence type="ECO:0000259" key="7">
    <source>
        <dbReference type="PROSITE" id="PS51462"/>
    </source>
</evidence>
<dbReference type="PANTHER" id="PTHR12992:SF11">
    <property type="entry name" value="MITOCHONDRIAL COENZYME A DIPHOSPHATASE NUDT8"/>
    <property type="match status" value="1"/>
</dbReference>
<dbReference type="Pfam" id="PF00293">
    <property type="entry name" value="NUDIX"/>
    <property type="match status" value="1"/>
</dbReference>
<proteinExistence type="predicted"/>
<name>A0A7W8EP00_9HYPH</name>
<dbReference type="Gene3D" id="3.90.79.10">
    <property type="entry name" value="Nucleoside Triphosphate Pyrophosphohydrolase"/>
    <property type="match status" value="1"/>
</dbReference>
<evidence type="ECO:0000313" key="8">
    <source>
        <dbReference type="EMBL" id="MBB5092025.1"/>
    </source>
</evidence>
<dbReference type="InterPro" id="IPR045121">
    <property type="entry name" value="CoAse"/>
</dbReference>
<reference evidence="8 9" key="1">
    <citation type="submission" date="2020-08" db="EMBL/GenBank/DDBJ databases">
        <title>Genomic Encyclopedia of Type Strains, Phase IV (KMG-IV): sequencing the most valuable type-strain genomes for metagenomic binning, comparative biology and taxonomic classification.</title>
        <authorList>
            <person name="Goeker M."/>
        </authorList>
    </citation>
    <scope>NUCLEOTIDE SEQUENCE [LARGE SCALE GENOMIC DNA]</scope>
    <source>
        <strain evidence="8 9">DSM 25620</strain>
    </source>
</reference>
<dbReference type="PANTHER" id="PTHR12992">
    <property type="entry name" value="NUDIX HYDROLASE"/>
    <property type="match status" value="1"/>
</dbReference>
<keyword evidence="9" id="KW-1185">Reference proteome</keyword>
<evidence type="ECO:0000313" key="9">
    <source>
        <dbReference type="Proteomes" id="UP000531231"/>
    </source>
</evidence>
<feature type="domain" description="Nudix hydrolase" evidence="7">
    <location>
        <begin position="62"/>
        <end position="195"/>
    </location>
</feature>
<evidence type="ECO:0000256" key="5">
    <source>
        <dbReference type="ARBA" id="ARBA00022842"/>
    </source>
</evidence>
<comment type="cofactor">
    <cofactor evidence="2">
        <name>Mg(2+)</name>
        <dbReference type="ChEBI" id="CHEBI:18420"/>
    </cofactor>
</comment>
<dbReference type="Proteomes" id="UP000531231">
    <property type="component" value="Unassembled WGS sequence"/>
</dbReference>
<dbReference type="CDD" id="cd03426">
    <property type="entry name" value="NUDIX_CoAse_Nudt7"/>
    <property type="match status" value="1"/>
</dbReference>
<evidence type="ECO:0000256" key="6">
    <source>
        <dbReference type="ARBA" id="ARBA00023211"/>
    </source>
</evidence>
<accession>A0A7W8EP00</accession>
<dbReference type="GO" id="GO:0010945">
    <property type="term" value="F:coenzyme A diphosphatase activity"/>
    <property type="evidence" value="ECO:0007669"/>
    <property type="project" value="InterPro"/>
</dbReference>
<dbReference type="InterPro" id="IPR000086">
    <property type="entry name" value="NUDIX_hydrolase_dom"/>
</dbReference>
<gene>
    <name evidence="8" type="ORF">HNQ68_002570</name>
</gene>
<keyword evidence="6" id="KW-0464">Manganese</keyword>
<comment type="caution">
    <text evidence="8">The sequence shown here is derived from an EMBL/GenBank/DDBJ whole genome shotgun (WGS) entry which is preliminary data.</text>
</comment>
<dbReference type="EMBL" id="JACHIL010000004">
    <property type="protein sequence ID" value="MBB5092025.1"/>
    <property type="molecule type" value="Genomic_DNA"/>
</dbReference>
<dbReference type="SUPFAM" id="SSF55811">
    <property type="entry name" value="Nudix"/>
    <property type="match status" value="1"/>
</dbReference>
<evidence type="ECO:0000256" key="4">
    <source>
        <dbReference type="ARBA" id="ARBA00022801"/>
    </source>
</evidence>
<keyword evidence="4" id="KW-0378">Hydrolase</keyword>
<dbReference type="NCBIfam" id="NF007980">
    <property type="entry name" value="PRK10707.1"/>
    <property type="match status" value="1"/>
</dbReference>
<evidence type="ECO:0000256" key="2">
    <source>
        <dbReference type="ARBA" id="ARBA00001946"/>
    </source>
</evidence>
<protein>
    <submittedName>
        <fullName evidence="8">8-oxo-dGTP pyrophosphatase MutT (NUDIX family)</fullName>
    </submittedName>
</protein>
<dbReference type="GO" id="GO:0046872">
    <property type="term" value="F:metal ion binding"/>
    <property type="evidence" value="ECO:0007669"/>
    <property type="project" value="UniProtKB-KW"/>
</dbReference>
<keyword evidence="3" id="KW-0479">Metal-binding</keyword>
<dbReference type="PROSITE" id="PS51462">
    <property type="entry name" value="NUDIX"/>
    <property type="match status" value="1"/>
</dbReference>
<evidence type="ECO:0000256" key="3">
    <source>
        <dbReference type="ARBA" id="ARBA00022723"/>
    </source>
</evidence>
<keyword evidence="5" id="KW-0460">Magnesium</keyword>
<dbReference type="InterPro" id="IPR015797">
    <property type="entry name" value="NUDIX_hydrolase-like_dom_sf"/>
</dbReference>
<dbReference type="AlphaFoldDB" id="A0A7W8EP00"/>
<sequence>MTDTGFTAQDLMRRVEQKQSFMAVADEFDSGGLPLSGDHALNPQWTASHVMAGADPRLKIKLKPAAVLIPVVDHGDHASVLLTTRNAQMRSHSGQVAFPGGKIDAEDLSPEHAALREAHEEIGLDARHTQTLGRLPQYMTGSGYTITPVLAVIRTPFELHANPDEVADIFEVPLHFLMDPREHHRESRIFAGHERFFYAIHYQNRNIWGATAGIIRSLYERLYA</sequence>
<organism evidence="8 9">
    <name type="scientific">Pseudochrobactrum saccharolyticum</name>
    <dbReference type="NCBI Taxonomy" id="354352"/>
    <lineage>
        <taxon>Bacteria</taxon>
        <taxon>Pseudomonadati</taxon>
        <taxon>Pseudomonadota</taxon>
        <taxon>Alphaproteobacteria</taxon>
        <taxon>Hyphomicrobiales</taxon>
        <taxon>Brucellaceae</taxon>
        <taxon>Pseudochrobactrum</taxon>
    </lineage>
</organism>